<reference evidence="3" key="1">
    <citation type="submission" date="2019-10" db="EMBL/GenBank/DDBJ databases">
        <authorList>
            <consortium name="DOE Joint Genome Institute"/>
            <person name="Kuo A."/>
            <person name="Miyauchi S."/>
            <person name="Kiss E."/>
            <person name="Drula E."/>
            <person name="Kohler A."/>
            <person name="Sanchez-Garcia M."/>
            <person name="Andreopoulos B."/>
            <person name="Barry K.W."/>
            <person name="Bonito G."/>
            <person name="Buee M."/>
            <person name="Carver A."/>
            <person name="Chen C."/>
            <person name="Cichocki N."/>
            <person name="Clum A."/>
            <person name="Culley D."/>
            <person name="Crous P.W."/>
            <person name="Fauchery L."/>
            <person name="Girlanda M."/>
            <person name="Hayes R."/>
            <person name="Keri Z."/>
            <person name="LaButti K."/>
            <person name="Lipzen A."/>
            <person name="Lombard V."/>
            <person name="Magnuson J."/>
            <person name="Maillard F."/>
            <person name="Morin E."/>
            <person name="Murat C."/>
            <person name="Nolan M."/>
            <person name="Ohm R."/>
            <person name="Pangilinan J."/>
            <person name="Pereira M."/>
            <person name="Perotto S."/>
            <person name="Peter M."/>
            <person name="Riley R."/>
            <person name="Sitrit Y."/>
            <person name="Stielow B."/>
            <person name="Szollosi G."/>
            <person name="Zifcakova L."/>
            <person name="Stursova M."/>
            <person name="Spatafora J.W."/>
            <person name="Tedersoo L."/>
            <person name="Vaario L.-M."/>
            <person name="Yamada A."/>
            <person name="Yan M."/>
            <person name="Wang P."/>
            <person name="Xu J."/>
            <person name="Bruns T."/>
            <person name="Baldrian P."/>
            <person name="Vilgalys R."/>
            <person name="Henrissat B."/>
            <person name="Grigoriev I.V."/>
            <person name="Hibbett D."/>
            <person name="Nagy L.G."/>
            <person name="Martin F.M."/>
        </authorList>
    </citation>
    <scope>NUCLEOTIDE SEQUENCE</scope>
    <source>
        <strain evidence="3">BED1</strain>
    </source>
</reference>
<dbReference type="GO" id="GO:0006508">
    <property type="term" value="P:proteolysis"/>
    <property type="evidence" value="ECO:0007669"/>
    <property type="project" value="InterPro"/>
</dbReference>
<organism evidence="3 4">
    <name type="scientific">Boletus edulis BED1</name>
    <dbReference type="NCBI Taxonomy" id="1328754"/>
    <lineage>
        <taxon>Eukaryota</taxon>
        <taxon>Fungi</taxon>
        <taxon>Dikarya</taxon>
        <taxon>Basidiomycota</taxon>
        <taxon>Agaricomycotina</taxon>
        <taxon>Agaricomycetes</taxon>
        <taxon>Agaricomycetidae</taxon>
        <taxon>Boletales</taxon>
        <taxon>Boletineae</taxon>
        <taxon>Boletaceae</taxon>
        <taxon>Boletoideae</taxon>
        <taxon>Boletus</taxon>
    </lineage>
</organism>
<keyword evidence="4" id="KW-1185">Reference proteome</keyword>
<dbReference type="InterPro" id="IPR038656">
    <property type="entry name" value="Peptidase_G1_sf"/>
</dbReference>
<gene>
    <name evidence="3" type="ORF">L210DRAFT_3404039</name>
</gene>
<reference evidence="3" key="2">
    <citation type="journal article" date="2020" name="Nat. Commun.">
        <title>Large-scale genome sequencing of mycorrhizal fungi provides insights into the early evolution of symbiotic traits.</title>
        <authorList>
            <person name="Miyauchi S."/>
            <person name="Kiss E."/>
            <person name="Kuo A."/>
            <person name="Drula E."/>
            <person name="Kohler A."/>
            <person name="Sanchez-Garcia M."/>
            <person name="Morin E."/>
            <person name="Andreopoulos B."/>
            <person name="Barry K.W."/>
            <person name="Bonito G."/>
            <person name="Buee M."/>
            <person name="Carver A."/>
            <person name="Chen C."/>
            <person name="Cichocki N."/>
            <person name="Clum A."/>
            <person name="Culley D."/>
            <person name="Crous P.W."/>
            <person name="Fauchery L."/>
            <person name="Girlanda M."/>
            <person name="Hayes R.D."/>
            <person name="Keri Z."/>
            <person name="LaButti K."/>
            <person name="Lipzen A."/>
            <person name="Lombard V."/>
            <person name="Magnuson J."/>
            <person name="Maillard F."/>
            <person name="Murat C."/>
            <person name="Nolan M."/>
            <person name="Ohm R.A."/>
            <person name="Pangilinan J."/>
            <person name="Pereira M.F."/>
            <person name="Perotto S."/>
            <person name="Peter M."/>
            <person name="Pfister S."/>
            <person name="Riley R."/>
            <person name="Sitrit Y."/>
            <person name="Stielow J.B."/>
            <person name="Szollosi G."/>
            <person name="Zifcakova L."/>
            <person name="Stursova M."/>
            <person name="Spatafora J.W."/>
            <person name="Tedersoo L."/>
            <person name="Vaario L.M."/>
            <person name="Yamada A."/>
            <person name="Yan M."/>
            <person name="Wang P."/>
            <person name="Xu J."/>
            <person name="Bruns T."/>
            <person name="Baldrian P."/>
            <person name="Vilgalys R."/>
            <person name="Dunand C."/>
            <person name="Henrissat B."/>
            <person name="Grigoriev I.V."/>
            <person name="Hibbett D."/>
            <person name="Nagy L.G."/>
            <person name="Martin F.M."/>
        </authorList>
    </citation>
    <scope>NUCLEOTIDE SEQUENCE</scope>
    <source>
        <strain evidence="3">BED1</strain>
    </source>
</reference>
<keyword evidence="2" id="KW-0732">Signal</keyword>
<dbReference type="PRINTS" id="PR00977">
    <property type="entry name" value="SCYTLDPTASE"/>
</dbReference>
<evidence type="ECO:0000313" key="3">
    <source>
        <dbReference type="EMBL" id="KAF8438646.1"/>
    </source>
</evidence>
<evidence type="ECO:0000256" key="2">
    <source>
        <dbReference type="SAM" id="SignalP"/>
    </source>
</evidence>
<dbReference type="CDD" id="cd13426">
    <property type="entry name" value="Peptidase_G1"/>
    <property type="match status" value="1"/>
</dbReference>
<dbReference type="InterPro" id="IPR000250">
    <property type="entry name" value="Peptidase_G1"/>
</dbReference>
<dbReference type="PANTHER" id="PTHR37536">
    <property type="entry name" value="PUTATIVE (AFU_ORTHOLOGUE AFUA_3G02970)-RELATED"/>
    <property type="match status" value="1"/>
</dbReference>
<dbReference type="SUPFAM" id="SSF49899">
    <property type="entry name" value="Concanavalin A-like lectins/glucanases"/>
    <property type="match status" value="1"/>
</dbReference>
<comment type="caution">
    <text evidence="3">The sequence shown here is derived from an EMBL/GenBank/DDBJ whole genome shotgun (WGS) entry which is preliminary data.</text>
</comment>
<feature type="chain" id="PRO_5041903157" evidence="2">
    <location>
        <begin position="18"/>
        <end position="252"/>
    </location>
</feature>
<feature type="signal peptide" evidence="2">
    <location>
        <begin position="1"/>
        <end position="17"/>
    </location>
</feature>
<dbReference type="Gene3D" id="2.60.120.700">
    <property type="entry name" value="Peptidase G1"/>
    <property type="match status" value="1"/>
</dbReference>
<evidence type="ECO:0000256" key="1">
    <source>
        <dbReference type="PIRSR" id="PIRSR600250-50"/>
    </source>
</evidence>
<dbReference type="Pfam" id="PF01828">
    <property type="entry name" value="Peptidase_A4"/>
    <property type="match status" value="1"/>
</dbReference>
<accession>A0AAD4BSR6</accession>
<name>A0AAD4BSR6_BOLED</name>
<dbReference type="AlphaFoldDB" id="A0AAD4BSR6"/>
<dbReference type="EMBL" id="WHUW01000016">
    <property type="protein sequence ID" value="KAF8438646.1"/>
    <property type="molecule type" value="Genomic_DNA"/>
</dbReference>
<evidence type="ECO:0000313" key="4">
    <source>
        <dbReference type="Proteomes" id="UP001194468"/>
    </source>
</evidence>
<protein>
    <submittedName>
        <fullName evidence="3">Peptidase A4 family-domain-containing protein</fullName>
    </submittedName>
</protein>
<proteinExistence type="predicted"/>
<feature type="active site" description="Proton acceptor" evidence="1">
    <location>
        <position position="190"/>
    </location>
</feature>
<dbReference type="PANTHER" id="PTHR37536:SF1">
    <property type="entry name" value="ASPERGILLOPEPSIN, PUTAITVE (AFU_ORTHOLOGUE AFUA_7G01200)"/>
    <property type="match status" value="1"/>
</dbReference>
<dbReference type="GO" id="GO:0070007">
    <property type="term" value="F:glutamic-type endopeptidase activity"/>
    <property type="evidence" value="ECO:0007669"/>
    <property type="project" value="InterPro"/>
</dbReference>
<dbReference type="InterPro" id="IPR013320">
    <property type="entry name" value="ConA-like_dom_sf"/>
</dbReference>
<sequence>MLFKVVSLFLLASTILAIPSKLGARVARRRANRQSQIINRLEQVDSATSDELYSNNQAGAVWNKGDHTFKSVTGTFVVPTPSGNYGDSASAWVGIDGITCTSAMLRTGVDFTDFAGGPAYTAWYQFYPNPIGYYLDITITAGDVVQLNVTTSSPSFGAVTIDNLTRNESESLDLFNFQPLCGQDAEWIVEDYQTAVGLVPFADFGMVTFTDAYTTGTGTYTPSGATIVDIEQNGQVLTSTSTNGSSVTIQYV</sequence>
<dbReference type="Proteomes" id="UP001194468">
    <property type="component" value="Unassembled WGS sequence"/>
</dbReference>